<protein>
    <submittedName>
        <fullName evidence="1">Uncharacterized protein</fullName>
    </submittedName>
</protein>
<dbReference type="EMBL" id="FUZF01000009">
    <property type="protein sequence ID" value="SKB76111.1"/>
    <property type="molecule type" value="Genomic_DNA"/>
</dbReference>
<reference evidence="2" key="1">
    <citation type="submission" date="2017-02" db="EMBL/GenBank/DDBJ databases">
        <authorList>
            <person name="Varghese N."/>
            <person name="Submissions S."/>
        </authorList>
    </citation>
    <scope>NUCLEOTIDE SEQUENCE [LARGE SCALE GENOMIC DNA]</scope>
    <source>
        <strain evidence="2">DSM 24091</strain>
    </source>
</reference>
<accession>A0A1T5DWP9</accession>
<gene>
    <name evidence="1" type="ORF">SAMN05660841_02191</name>
</gene>
<proteinExistence type="predicted"/>
<sequence>MRIDSILLFNFHSIDFLDEERFRSYDSWECGNDCFTEVYGRYYFTEAKQIKMEVDSIRTSGTCMAPTQIFKPSKNRTFDLAKEGQQLKLTSK</sequence>
<dbReference type="RefSeq" id="WP_245801025.1">
    <property type="nucleotide sequence ID" value="NZ_FUZF01000009.1"/>
</dbReference>
<evidence type="ECO:0000313" key="1">
    <source>
        <dbReference type="EMBL" id="SKB76111.1"/>
    </source>
</evidence>
<dbReference type="STRING" id="1513896.SAMN05660841_02191"/>
<keyword evidence="2" id="KW-1185">Reference proteome</keyword>
<dbReference type="Proteomes" id="UP000190150">
    <property type="component" value="Unassembled WGS sequence"/>
</dbReference>
<organism evidence="1 2">
    <name type="scientific">Sphingobacterium nematocida</name>
    <dbReference type="NCBI Taxonomy" id="1513896"/>
    <lineage>
        <taxon>Bacteria</taxon>
        <taxon>Pseudomonadati</taxon>
        <taxon>Bacteroidota</taxon>
        <taxon>Sphingobacteriia</taxon>
        <taxon>Sphingobacteriales</taxon>
        <taxon>Sphingobacteriaceae</taxon>
        <taxon>Sphingobacterium</taxon>
    </lineage>
</organism>
<name>A0A1T5DWP9_9SPHI</name>
<dbReference type="AlphaFoldDB" id="A0A1T5DWP9"/>
<evidence type="ECO:0000313" key="2">
    <source>
        <dbReference type="Proteomes" id="UP000190150"/>
    </source>
</evidence>